<comment type="caution">
    <text evidence="2">The sequence shown here is derived from an EMBL/GenBank/DDBJ whole genome shotgun (WGS) entry which is preliminary data.</text>
</comment>
<proteinExistence type="predicted"/>
<accession>A0AAD4PBW8</accession>
<evidence type="ECO:0000313" key="3">
    <source>
        <dbReference type="Proteomes" id="UP001190926"/>
    </source>
</evidence>
<sequence length="258" mass="29451">MPHGNASDVPGPNNVSHLESRQPPIIATDYADEMINTVRIMTDAVVRLLGLIQGAPNEMFENLFFKRTLETVHNLLLQKPISSTPSQVAAKEQSQTTKDDDEFWSNPEHISAIEEIEKALAKIAEYERNVDDMPSFSHGLSLIEDNDARDVQQSEKPSESKNNTIVDPVKSRIESKRMSEFIDRVKTEVNAFPWVKLSEVEMFFFPIYQMNHFFLICIDLKDMESVIIDNSTTMEKEKDGLKLKYDDIPSLLMMVPLM</sequence>
<organism evidence="2 3">
    <name type="scientific">Perilla frutescens var. hirtella</name>
    <name type="common">Perilla citriodora</name>
    <name type="synonym">Perilla setoyensis</name>
    <dbReference type="NCBI Taxonomy" id="608512"/>
    <lineage>
        <taxon>Eukaryota</taxon>
        <taxon>Viridiplantae</taxon>
        <taxon>Streptophyta</taxon>
        <taxon>Embryophyta</taxon>
        <taxon>Tracheophyta</taxon>
        <taxon>Spermatophyta</taxon>
        <taxon>Magnoliopsida</taxon>
        <taxon>eudicotyledons</taxon>
        <taxon>Gunneridae</taxon>
        <taxon>Pentapetalae</taxon>
        <taxon>asterids</taxon>
        <taxon>lamiids</taxon>
        <taxon>Lamiales</taxon>
        <taxon>Lamiaceae</taxon>
        <taxon>Nepetoideae</taxon>
        <taxon>Elsholtzieae</taxon>
        <taxon>Perilla</taxon>
    </lineage>
</organism>
<evidence type="ECO:0000313" key="2">
    <source>
        <dbReference type="EMBL" id="KAH6833470.1"/>
    </source>
</evidence>
<protein>
    <submittedName>
        <fullName evidence="2">Uncharacterized protein</fullName>
    </submittedName>
</protein>
<gene>
    <name evidence="2" type="ORF">C2S53_012692</name>
</gene>
<feature type="region of interest" description="Disordered" evidence="1">
    <location>
        <begin position="1"/>
        <end position="21"/>
    </location>
</feature>
<evidence type="ECO:0000256" key="1">
    <source>
        <dbReference type="SAM" id="MobiDB-lite"/>
    </source>
</evidence>
<dbReference type="EMBL" id="SDAM02000058">
    <property type="protein sequence ID" value="KAH6833470.1"/>
    <property type="molecule type" value="Genomic_DNA"/>
</dbReference>
<name>A0AAD4PBW8_PERFH</name>
<dbReference type="Proteomes" id="UP001190926">
    <property type="component" value="Unassembled WGS sequence"/>
</dbReference>
<keyword evidence="3" id="KW-1185">Reference proteome</keyword>
<dbReference type="Gene3D" id="3.40.395.10">
    <property type="entry name" value="Adenoviral Proteinase, Chain A"/>
    <property type="match status" value="1"/>
</dbReference>
<dbReference type="AlphaFoldDB" id="A0AAD4PBW8"/>
<reference evidence="2 3" key="1">
    <citation type="journal article" date="2021" name="Nat. Commun.">
        <title>Incipient diploidization of the medicinal plant Perilla within 10,000 years.</title>
        <authorList>
            <person name="Zhang Y."/>
            <person name="Shen Q."/>
            <person name="Leng L."/>
            <person name="Zhang D."/>
            <person name="Chen S."/>
            <person name="Shi Y."/>
            <person name="Ning Z."/>
            <person name="Chen S."/>
        </authorList>
    </citation>
    <scope>NUCLEOTIDE SEQUENCE [LARGE SCALE GENOMIC DNA]</scope>
    <source>
        <strain evidence="3">cv. PC099</strain>
    </source>
</reference>